<dbReference type="Pfam" id="PF13934">
    <property type="entry name" value="ELYS"/>
    <property type="match status" value="1"/>
</dbReference>
<reference evidence="4" key="1">
    <citation type="journal article" date="2020" name="Stud. Mycol.">
        <title>101 Dothideomycetes genomes: a test case for predicting lifestyles and emergence of pathogens.</title>
        <authorList>
            <person name="Haridas S."/>
            <person name="Albert R."/>
            <person name="Binder M."/>
            <person name="Bloem J."/>
            <person name="Labutti K."/>
            <person name="Salamov A."/>
            <person name="Andreopoulos B."/>
            <person name="Baker S."/>
            <person name="Barry K."/>
            <person name="Bills G."/>
            <person name="Bluhm B."/>
            <person name="Cannon C."/>
            <person name="Castanera R."/>
            <person name="Culley D."/>
            <person name="Daum C."/>
            <person name="Ezra D."/>
            <person name="Gonzalez J."/>
            <person name="Henrissat B."/>
            <person name="Kuo A."/>
            <person name="Liang C."/>
            <person name="Lipzen A."/>
            <person name="Lutzoni F."/>
            <person name="Magnuson J."/>
            <person name="Mondo S."/>
            <person name="Nolan M."/>
            <person name="Ohm R."/>
            <person name="Pangilinan J."/>
            <person name="Park H.-J."/>
            <person name="Ramirez L."/>
            <person name="Alfaro M."/>
            <person name="Sun H."/>
            <person name="Tritt A."/>
            <person name="Yoshinaga Y."/>
            <person name="Zwiers L.-H."/>
            <person name="Turgeon B."/>
            <person name="Goodwin S."/>
            <person name="Spatafora J."/>
            <person name="Crous P."/>
            <person name="Grigoriev I."/>
        </authorList>
    </citation>
    <scope>NUCLEOTIDE SEQUENCE</scope>
    <source>
        <strain evidence="4">CBS 207.26</strain>
    </source>
</reference>
<evidence type="ECO:0000256" key="1">
    <source>
        <dbReference type="ARBA" id="ARBA00004123"/>
    </source>
</evidence>
<evidence type="ECO:0000313" key="5">
    <source>
        <dbReference type="Proteomes" id="UP000800200"/>
    </source>
</evidence>
<evidence type="ECO:0000313" key="4">
    <source>
        <dbReference type="EMBL" id="KAF2176344.1"/>
    </source>
</evidence>
<comment type="subcellular location">
    <subcellularLocation>
        <location evidence="1">Nucleus</location>
    </subcellularLocation>
</comment>
<dbReference type="InterPro" id="IPR025151">
    <property type="entry name" value="ELYS_dom"/>
</dbReference>
<feature type="domain" description="ELYS-like" evidence="3">
    <location>
        <begin position="34"/>
        <end position="261"/>
    </location>
</feature>
<evidence type="ECO:0000259" key="3">
    <source>
        <dbReference type="Pfam" id="PF13934"/>
    </source>
</evidence>
<protein>
    <recommendedName>
        <fullName evidence="3">ELYS-like domain-containing protein</fullName>
    </recommendedName>
</protein>
<sequence length="324" mass="38041">MLDIDDFDAVFRGNIYSKGLIDEIEGNRFLLGGKLFFDRLLELLQIKVQRLYPPKSDQQLRELHQRIVNAPTALHNKHCLLFYVLRDFTNSYHEHTEISAVFGGLIHLEKRFWTFLEGLWALDHLNLETAVGYLTHPTIIPTFPDEIILALLKHKPRDITDDDHILPMAYYNSAKPPLDNEEAKKEFVKYMANRNVTETFYWIRARQEYERRHLFEILVEETLDRYTSDKLEERSARATELVGLPFDEEEERWFEEFLTEGKCRNINGARDTIMVRRIATGRLKDAANDGKLRGKKWDRVNWDILKDGIKSGLGPRSDEDSFVI</sequence>
<dbReference type="OrthoDB" id="20729at2759"/>
<dbReference type="GO" id="GO:0005634">
    <property type="term" value="C:nucleus"/>
    <property type="evidence" value="ECO:0007669"/>
    <property type="project" value="UniProtKB-SubCell"/>
</dbReference>
<evidence type="ECO:0000256" key="2">
    <source>
        <dbReference type="ARBA" id="ARBA00023242"/>
    </source>
</evidence>
<proteinExistence type="predicted"/>
<gene>
    <name evidence="4" type="ORF">K469DRAFT_678690</name>
</gene>
<organism evidence="4 5">
    <name type="scientific">Zopfia rhizophila CBS 207.26</name>
    <dbReference type="NCBI Taxonomy" id="1314779"/>
    <lineage>
        <taxon>Eukaryota</taxon>
        <taxon>Fungi</taxon>
        <taxon>Dikarya</taxon>
        <taxon>Ascomycota</taxon>
        <taxon>Pezizomycotina</taxon>
        <taxon>Dothideomycetes</taxon>
        <taxon>Dothideomycetes incertae sedis</taxon>
        <taxon>Zopfiaceae</taxon>
        <taxon>Zopfia</taxon>
    </lineage>
</organism>
<dbReference type="AlphaFoldDB" id="A0A6A6D9Y6"/>
<accession>A0A6A6D9Y6</accession>
<dbReference type="EMBL" id="ML994710">
    <property type="protein sequence ID" value="KAF2176344.1"/>
    <property type="molecule type" value="Genomic_DNA"/>
</dbReference>
<dbReference type="Proteomes" id="UP000800200">
    <property type="component" value="Unassembled WGS sequence"/>
</dbReference>
<name>A0A6A6D9Y6_9PEZI</name>
<keyword evidence="2" id="KW-0539">Nucleus</keyword>
<keyword evidence="5" id="KW-1185">Reference proteome</keyword>